<gene>
    <name evidence="3" type="ORF">S01H4_50648</name>
</gene>
<dbReference type="Gene3D" id="1.20.1110.10">
    <property type="entry name" value="Calcium-transporting ATPase, transmembrane domain"/>
    <property type="match status" value="1"/>
</dbReference>
<comment type="caution">
    <text evidence="3">The sequence shown here is derived from an EMBL/GenBank/DDBJ whole genome shotgun (WGS) entry which is preliminary data.</text>
</comment>
<keyword evidence="1" id="KW-0472">Membrane</keyword>
<dbReference type="InterPro" id="IPR006068">
    <property type="entry name" value="ATPase_P-typ_cation-transptr_C"/>
</dbReference>
<evidence type="ECO:0000256" key="1">
    <source>
        <dbReference type="SAM" id="Phobius"/>
    </source>
</evidence>
<dbReference type="SUPFAM" id="SSF81665">
    <property type="entry name" value="Calcium ATPase, transmembrane domain M"/>
    <property type="match status" value="1"/>
</dbReference>
<accession>X1BDN8</accession>
<reference evidence="3" key="1">
    <citation type="journal article" date="2014" name="Front. Microbiol.">
        <title>High frequency of phylogenetically diverse reductive dehalogenase-homologous genes in deep subseafloor sedimentary metagenomes.</title>
        <authorList>
            <person name="Kawai M."/>
            <person name="Futagami T."/>
            <person name="Toyoda A."/>
            <person name="Takaki Y."/>
            <person name="Nishi S."/>
            <person name="Hori S."/>
            <person name="Arai W."/>
            <person name="Tsubouchi T."/>
            <person name="Morono Y."/>
            <person name="Uchiyama I."/>
            <person name="Ito T."/>
            <person name="Fujiyama A."/>
            <person name="Inagaki F."/>
            <person name="Takami H."/>
        </authorList>
    </citation>
    <scope>NUCLEOTIDE SEQUENCE</scope>
    <source>
        <strain evidence="3">Expedition CK06-06</strain>
    </source>
</reference>
<proteinExistence type="predicted"/>
<name>X1BDN8_9ZZZZ</name>
<feature type="transmembrane region" description="Helical" evidence="1">
    <location>
        <begin position="98"/>
        <end position="119"/>
    </location>
</feature>
<feature type="non-terminal residue" evidence="3">
    <location>
        <position position="1"/>
    </location>
</feature>
<dbReference type="EMBL" id="BART01028776">
    <property type="protein sequence ID" value="GAG93130.1"/>
    <property type="molecule type" value="Genomic_DNA"/>
</dbReference>
<sequence>VAANPELIFADQLNHYIVAYSQMIAFVATLSFELWFVFIARNDNQTSLIRSKPFKNKYLIGAILLSWFLLVGAVFVPSTQAIFTGFKLHYYSIPVTDWAAIMIFTLGFCIFAEIMRYVFRSTVFKQMLGKFGMGQLA</sequence>
<protein>
    <recommendedName>
        <fullName evidence="2">Cation-transporting P-type ATPase C-terminal domain-containing protein</fullName>
    </recommendedName>
</protein>
<keyword evidence="1" id="KW-0812">Transmembrane</keyword>
<organism evidence="3">
    <name type="scientific">marine sediment metagenome</name>
    <dbReference type="NCBI Taxonomy" id="412755"/>
    <lineage>
        <taxon>unclassified sequences</taxon>
        <taxon>metagenomes</taxon>
        <taxon>ecological metagenomes</taxon>
    </lineage>
</organism>
<feature type="transmembrane region" description="Helical" evidence="1">
    <location>
        <begin position="58"/>
        <end position="78"/>
    </location>
</feature>
<dbReference type="InterPro" id="IPR023298">
    <property type="entry name" value="ATPase_P-typ_TM_dom_sf"/>
</dbReference>
<keyword evidence="1" id="KW-1133">Transmembrane helix</keyword>
<feature type="domain" description="Cation-transporting P-type ATPase C-terminal" evidence="2">
    <location>
        <begin position="21"/>
        <end position="117"/>
    </location>
</feature>
<feature type="transmembrane region" description="Helical" evidence="1">
    <location>
        <begin position="17"/>
        <end position="38"/>
    </location>
</feature>
<dbReference type="Pfam" id="PF00689">
    <property type="entry name" value="Cation_ATPase_C"/>
    <property type="match status" value="1"/>
</dbReference>
<evidence type="ECO:0000259" key="2">
    <source>
        <dbReference type="Pfam" id="PF00689"/>
    </source>
</evidence>
<dbReference type="AlphaFoldDB" id="X1BDN8"/>
<evidence type="ECO:0000313" key="3">
    <source>
        <dbReference type="EMBL" id="GAG93130.1"/>
    </source>
</evidence>